<organism evidence="2 3">
    <name type="scientific">Pyronema omphalodes (strain CBS 100304)</name>
    <name type="common">Pyronema confluens</name>
    <dbReference type="NCBI Taxonomy" id="1076935"/>
    <lineage>
        <taxon>Eukaryota</taxon>
        <taxon>Fungi</taxon>
        <taxon>Dikarya</taxon>
        <taxon>Ascomycota</taxon>
        <taxon>Pezizomycotina</taxon>
        <taxon>Pezizomycetes</taxon>
        <taxon>Pezizales</taxon>
        <taxon>Pyronemataceae</taxon>
        <taxon>Pyronema</taxon>
    </lineage>
</organism>
<evidence type="ECO:0000313" key="3">
    <source>
        <dbReference type="Proteomes" id="UP000018144"/>
    </source>
</evidence>
<name>U4LQ00_PYROM</name>
<evidence type="ECO:0000313" key="2">
    <source>
        <dbReference type="EMBL" id="CCX31400.1"/>
    </source>
</evidence>
<dbReference type="Proteomes" id="UP000018144">
    <property type="component" value="Unassembled WGS sequence"/>
</dbReference>
<sequence>MPCAELRHVRGWDGMTGPAPRDPPPKLHQIHQPPRHATRYSLQTQGNTSERVRGFAALVPRVRDSVLSHISVILSSRDRDLRIHAVRRYTKTQIQMPSVPEPQPRVKGPT</sequence>
<feature type="compositionally biased region" description="Basic and acidic residues" evidence="1">
    <location>
        <begin position="1"/>
        <end position="11"/>
    </location>
</feature>
<accession>U4LQ00</accession>
<evidence type="ECO:0000256" key="1">
    <source>
        <dbReference type="SAM" id="MobiDB-lite"/>
    </source>
</evidence>
<dbReference type="AlphaFoldDB" id="U4LQ00"/>
<proteinExistence type="predicted"/>
<keyword evidence="3" id="KW-1185">Reference proteome</keyword>
<protein>
    <submittedName>
        <fullName evidence="2">Uncharacterized protein</fullName>
    </submittedName>
</protein>
<gene>
    <name evidence="2" type="ORF">PCON_10747</name>
</gene>
<dbReference type="EMBL" id="HF935596">
    <property type="protein sequence ID" value="CCX31400.1"/>
    <property type="molecule type" value="Genomic_DNA"/>
</dbReference>
<reference evidence="2 3" key="1">
    <citation type="journal article" date="2013" name="PLoS Genet.">
        <title>The genome and development-dependent transcriptomes of Pyronema confluens: a window into fungal evolution.</title>
        <authorList>
            <person name="Traeger S."/>
            <person name="Altegoer F."/>
            <person name="Freitag M."/>
            <person name="Gabaldon T."/>
            <person name="Kempken F."/>
            <person name="Kumar A."/>
            <person name="Marcet-Houben M."/>
            <person name="Poggeler S."/>
            <person name="Stajich J.E."/>
            <person name="Nowrousian M."/>
        </authorList>
    </citation>
    <scope>NUCLEOTIDE SEQUENCE [LARGE SCALE GENOMIC DNA]</scope>
    <source>
        <strain evidence="3">CBS 100304</strain>
        <tissue evidence="2">Vegetative mycelium</tissue>
    </source>
</reference>
<feature type="region of interest" description="Disordered" evidence="1">
    <location>
        <begin position="1"/>
        <end position="31"/>
    </location>
</feature>